<name>A0AAV9ZCF3_9AGAR</name>
<evidence type="ECO:0000256" key="1">
    <source>
        <dbReference type="SAM" id="MobiDB-lite"/>
    </source>
</evidence>
<feature type="region of interest" description="Disordered" evidence="1">
    <location>
        <begin position="162"/>
        <end position="291"/>
    </location>
</feature>
<accession>A0AAV9ZCF3</accession>
<dbReference type="AlphaFoldDB" id="A0AAV9ZCF3"/>
<dbReference type="Proteomes" id="UP001362999">
    <property type="component" value="Unassembled WGS sequence"/>
</dbReference>
<feature type="compositionally biased region" description="Basic and acidic residues" evidence="1">
    <location>
        <begin position="207"/>
        <end position="216"/>
    </location>
</feature>
<evidence type="ECO:0000313" key="2">
    <source>
        <dbReference type="EMBL" id="KAK6977881.1"/>
    </source>
</evidence>
<evidence type="ECO:0000313" key="3">
    <source>
        <dbReference type="Proteomes" id="UP001362999"/>
    </source>
</evidence>
<reference evidence="2 3" key="1">
    <citation type="journal article" date="2024" name="J Genomics">
        <title>Draft genome sequencing and assembly of Favolaschia claudopus CIRM-BRFM 2984 isolated from oak limbs.</title>
        <authorList>
            <person name="Navarro D."/>
            <person name="Drula E."/>
            <person name="Chaduli D."/>
            <person name="Cazenave R."/>
            <person name="Ahrendt S."/>
            <person name="Wang J."/>
            <person name="Lipzen A."/>
            <person name="Daum C."/>
            <person name="Barry K."/>
            <person name="Grigoriev I.V."/>
            <person name="Favel A."/>
            <person name="Rosso M.N."/>
            <person name="Martin F."/>
        </authorList>
    </citation>
    <scope>NUCLEOTIDE SEQUENCE [LARGE SCALE GENOMIC DNA]</scope>
    <source>
        <strain evidence="2 3">CIRM-BRFM 2984</strain>
    </source>
</reference>
<sequence length="291" mass="31736">MSPPATAGSIGLKEFSREDMDRLFKIDCDPNVEGRLRAAFRNQVHQLAAIVAEADEEDQENNEIWENTSFIDSEYYGTGPDSPWIKISVVGNEGVFVQQDNGELLSTHPWLAAEYTLKVGDWVLVGGRIRRTDDRAGFRTRKFVFVGEKIRVLKLSDKEGTITDSESDTLSGKSAAEEQDVLRPLGAAVQSRKRRADDVDGDEGGEEPGRDGESGRRKPMLKRARTVRETSVGEGSSSGGHINEIDARGSKGDGAKRTAEAADLIDERDAAGGNIVSARQEGSAKRARTTL</sequence>
<feature type="compositionally biased region" description="Polar residues" evidence="1">
    <location>
        <begin position="162"/>
        <end position="172"/>
    </location>
</feature>
<organism evidence="2 3">
    <name type="scientific">Favolaschia claudopus</name>
    <dbReference type="NCBI Taxonomy" id="2862362"/>
    <lineage>
        <taxon>Eukaryota</taxon>
        <taxon>Fungi</taxon>
        <taxon>Dikarya</taxon>
        <taxon>Basidiomycota</taxon>
        <taxon>Agaricomycotina</taxon>
        <taxon>Agaricomycetes</taxon>
        <taxon>Agaricomycetidae</taxon>
        <taxon>Agaricales</taxon>
        <taxon>Marasmiineae</taxon>
        <taxon>Mycenaceae</taxon>
        <taxon>Favolaschia</taxon>
    </lineage>
</organism>
<dbReference type="EMBL" id="JAWWNJ010000164">
    <property type="protein sequence ID" value="KAK6977881.1"/>
    <property type="molecule type" value="Genomic_DNA"/>
</dbReference>
<protein>
    <submittedName>
        <fullName evidence="2">Uncharacterized protein</fullName>
    </submittedName>
</protein>
<proteinExistence type="predicted"/>
<keyword evidence="3" id="KW-1185">Reference proteome</keyword>
<comment type="caution">
    <text evidence="2">The sequence shown here is derived from an EMBL/GenBank/DDBJ whole genome shotgun (WGS) entry which is preliminary data.</text>
</comment>
<gene>
    <name evidence="2" type="ORF">R3P38DRAFT_3236550</name>
</gene>
<feature type="compositionally biased region" description="Basic and acidic residues" evidence="1">
    <location>
        <begin position="243"/>
        <end position="270"/>
    </location>
</feature>